<sequence>MAEMAEMANLSDERWKENRGQQSASPEGLARIGQKPQTITMDESSNPYFRIISKDVREYHFIVPSEEWVELGEIVSIHDRRVERGATFLARITDLRHDSNYDGNWDTVIRGDGFYDSDQIFCRVVAEPLGCMTKEAGGRERFRKSRTIPAKFSPVRKAEKEELRFLGEVMGDIEVGRLRNGSRDVKEIPVALHSDAMDHHMGVFATTGMGKSNFMKVFAASCMRMASSKESKFGLLIVDPHGEYIFGSKGTKGLLHLDRYREGIVCYSTDKRHLKDPSVSNLTVKRSEILPQDIEVLYDWTPAQREALEAVSRVFYGEEWLDDLLTSEGAAKMIAEGFHEKTIGRIGRTIRTILDKNRYISDLTSSIPGMVNNLLAGKVVLVDIPTLGERSELFLLSLLSRSILDRYKKESAEGSRGKSCLITIEEAQRVLGGGEGSLARFESIAREGRKFGVGLCAITQQPKLINKQLLSQFNTFVILGLADRNDRTRLEESAKQDLSTLDVEIQTLEKGEAIVSTLKIPFPVPARVHLYEEYLERLNREGSSGGRGRIGGFSPPPD</sequence>
<accession>A0ABT5X9X0</accession>
<evidence type="ECO:0000256" key="2">
    <source>
        <dbReference type="ARBA" id="ARBA00034617"/>
    </source>
</evidence>
<evidence type="ECO:0000259" key="6">
    <source>
        <dbReference type="Pfam" id="PF01935"/>
    </source>
</evidence>
<dbReference type="EMBL" id="JARFPK010000042">
    <property type="protein sequence ID" value="MDF0591471.1"/>
    <property type="molecule type" value="Genomic_DNA"/>
</dbReference>
<proteinExistence type="inferred from homology"/>
<dbReference type="SUPFAM" id="SSF52540">
    <property type="entry name" value="P-loop containing nucleoside triphosphate hydrolases"/>
    <property type="match status" value="1"/>
</dbReference>
<dbReference type="InterPro" id="IPR008571">
    <property type="entry name" value="HerA-like"/>
</dbReference>
<keyword evidence="7" id="KW-0547">Nucleotide-binding</keyword>
<evidence type="ECO:0000256" key="3">
    <source>
        <dbReference type="ARBA" id="ARBA00048954"/>
    </source>
</evidence>
<comment type="similarity">
    <text evidence="1">Belongs to the HerA family.</text>
</comment>
<evidence type="ECO:0000313" key="7">
    <source>
        <dbReference type="EMBL" id="MDF0591471.1"/>
    </source>
</evidence>
<feature type="region of interest" description="Disordered" evidence="5">
    <location>
        <begin position="1"/>
        <end position="41"/>
    </location>
</feature>
<evidence type="ECO:0000313" key="8">
    <source>
        <dbReference type="Proteomes" id="UP001220010"/>
    </source>
</evidence>
<dbReference type="PANTHER" id="PTHR42957:SF1">
    <property type="entry name" value="HELICASE MJ1565-RELATED"/>
    <property type="match status" value="1"/>
</dbReference>
<dbReference type="InterPro" id="IPR027417">
    <property type="entry name" value="P-loop_NTPase"/>
</dbReference>
<name>A0ABT5X9X0_9EURY</name>
<dbReference type="Proteomes" id="UP001220010">
    <property type="component" value="Unassembled WGS sequence"/>
</dbReference>
<evidence type="ECO:0000256" key="5">
    <source>
        <dbReference type="SAM" id="MobiDB-lite"/>
    </source>
</evidence>
<evidence type="ECO:0000256" key="4">
    <source>
        <dbReference type="ARBA" id="ARBA00048988"/>
    </source>
</evidence>
<dbReference type="Pfam" id="PF01935">
    <property type="entry name" value="DUF87"/>
    <property type="match status" value="1"/>
</dbReference>
<comment type="caution">
    <text evidence="7">The sequence shown here is derived from an EMBL/GenBank/DDBJ whole genome shotgun (WGS) entry which is preliminary data.</text>
</comment>
<comment type="catalytic activity">
    <reaction evidence="4">
        <text>ATP + H2O = ADP + phosphate + H(+)</text>
        <dbReference type="Rhea" id="RHEA:13065"/>
        <dbReference type="ChEBI" id="CHEBI:15377"/>
        <dbReference type="ChEBI" id="CHEBI:15378"/>
        <dbReference type="ChEBI" id="CHEBI:30616"/>
        <dbReference type="ChEBI" id="CHEBI:43474"/>
        <dbReference type="ChEBI" id="CHEBI:456216"/>
        <dbReference type="EC" id="5.6.2.4"/>
    </reaction>
</comment>
<evidence type="ECO:0000256" key="1">
    <source>
        <dbReference type="ARBA" id="ARBA00007816"/>
    </source>
</evidence>
<organism evidence="7 8">
    <name type="scientific">Candidatus Methanocrinis natronophilus</name>
    <dbReference type="NCBI Taxonomy" id="3033396"/>
    <lineage>
        <taxon>Archaea</taxon>
        <taxon>Methanobacteriati</taxon>
        <taxon>Methanobacteriota</taxon>
        <taxon>Stenosarchaea group</taxon>
        <taxon>Methanomicrobia</taxon>
        <taxon>Methanotrichales</taxon>
        <taxon>Methanotrichaceae</taxon>
        <taxon>Methanocrinis</taxon>
    </lineage>
</organism>
<reference evidence="7 8" key="1">
    <citation type="submission" date="2023-03" db="EMBL/GenBank/DDBJ databases">
        <title>WGS of Methanotrichaceae archaeon Mx.</title>
        <authorList>
            <person name="Sorokin D.Y."/>
            <person name="Merkel A.Y."/>
        </authorList>
    </citation>
    <scope>NUCLEOTIDE SEQUENCE [LARGE SCALE GENOMIC DNA]</scope>
    <source>
        <strain evidence="7 8">Mx</strain>
    </source>
</reference>
<protein>
    <submittedName>
        <fullName evidence="7">ATP-binding protein</fullName>
    </submittedName>
</protein>
<gene>
    <name evidence="7" type="ORF">P0O15_09900</name>
</gene>
<feature type="domain" description="Helicase HerA central" evidence="6">
    <location>
        <begin position="173"/>
        <end position="403"/>
    </location>
</feature>
<keyword evidence="8" id="KW-1185">Reference proteome</keyword>
<dbReference type="InterPro" id="IPR002789">
    <property type="entry name" value="HerA_central"/>
</dbReference>
<comment type="catalytic activity">
    <reaction evidence="3">
        <text>ATP + H2O = ADP + phosphate + H(+)</text>
        <dbReference type="Rhea" id="RHEA:13065"/>
        <dbReference type="ChEBI" id="CHEBI:15377"/>
        <dbReference type="ChEBI" id="CHEBI:15378"/>
        <dbReference type="ChEBI" id="CHEBI:30616"/>
        <dbReference type="ChEBI" id="CHEBI:43474"/>
        <dbReference type="ChEBI" id="CHEBI:456216"/>
        <dbReference type="EC" id="5.6.2.3"/>
    </reaction>
</comment>
<dbReference type="PANTHER" id="PTHR42957">
    <property type="entry name" value="HELICASE MJ1565-RELATED"/>
    <property type="match status" value="1"/>
</dbReference>
<keyword evidence="7" id="KW-0067">ATP-binding</keyword>
<dbReference type="GO" id="GO:0005524">
    <property type="term" value="F:ATP binding"/>
    <property type="evidence" value="ECO:0007669"/>
    <property type="project" value="UniProtKB-KW"/>
</dbReference>
<comment type="catalytic activity">
    <reaction evidence="2">
        <text>Couples ATP hydrolysis with the unwinding of duplex DNA by translocating in the 3'-5' direction.</text>
        <dbReference type="EC" id="5.6.2.4"/>
    </reaction>
</comment>
<dbReference type="Gene3D" id="3.40.50.300">
    <property type="entry name" value="P-loop containing nucleotide triphosphate hydrolases"/>
    <property type="match status" value="2"/>
</dbReference>